<comment type="pathway">
    <text evidence="2">Protein modification; protein glycosylation.</text>
</comment>
<dbReference type="Proteomes" id="UP000750334">
    <property type="component" value="Unassembled WGS sequence"/>
</dbReference>
<name>A0A9P6WBR0_MAUEX</name>
<gene>
    <name evidence="6" type="ORF">C6P45_003427</name>
</gene>
<dbReference type="SUPFAM" id="SSF53448">
    <property type="entry name" value="Nucleotide-diphospho-sugar transferases"/>
    <property type="match status" value="1"/>
</dbReference>
<comment type="subcellular location">
    <subcellularLocation>
        <location evidence="1">Golgi apparatus</location>
    </subcellularLocation>
</comment>
<keyword evidence="5" id="KW-0333">Golgi apparatus</keyword>
<organism evidence="6 7">
    <name type="scientific">Maudiozyma exigua</name>
    <name type="common">Yeast</name>
    <name type="synonym">Kazachstania exigua</name>
    <dbReference type="NCBI Taxonomy" id="34358"/>
    <lineage>
        <taxon>Eukaryota</taxon>
        <taxon>Fungi</taxon>
        <taxon>Dikarya</taxon>
        <taxon>Ascomycota</taxon>
        <taxon>Saccharomycotina</taxon>
        <taxon>Saccharomycetes</taxon>
        <taxon>Saccharomycetales</taxon>
        <taxon>Saccharomycetaceae</taxon>
        <taxon>Maudiozyma</taxon>
    </lineage>
</organism>
<evidence type="ECO:0000256" key="4">
    <source>
        <dbReference type="ARBA" id="ARBA00022679"/>
    </source>
</evidence>
<proteinExistence type="inferred from homology"/>
<dbReference type="EMBL" id="PUHR01000035">
    <property type="protein sequence ID" value="KAG0669684.1"/>
    <property type="molecule type" value="Genomic_DNA"/>
</dbReference>
<evidence type="ECO:0000256" key="3">
    <source>
        <dbReference type="ARBA" id="ARBA00009105"/>
    </source>
</evidence>
<evidence type="ECO:0000256" key="2">
    <source>
        <dbReference type="ARBA" id="ARBA00004922"/>
    </source>
</evidence>
<comment type="similarity">
    <text evidence="3">Belongs to the MNN1/MNT family.</text>
</comment>
<comment type="caution">
    <text evidence="6">The sequence shown here is derived from an EMBL/GenBank/DDBJ whole genome shotgun (WGS) entry which is preliminary data.</text>
</comment>
<dbReference type="OrthoDB" id="430354at2759"/>
<dbReference type="Pfam" id="PF11051">
    <property type="entry name" value="Mannosyl_trans3"/>
    <property type="match status" value="1"/>
</dbReference>
<dbReference type="InterPro" id="IPR029044">
    <property type="entry name" value="Nucleotide-diphossugar_trans"/>
</dbReference>
<dbReference type="PANTHER" id="PTHR31646">
    <property type="entry name" value="ALPHA-1,2-MANNOSYLTRANSFERASE MNN2"/>
    <property type="match status" value="1"/>
</dbReference>
<dbReference type="GO" id="GO:0046354">
    <property type="term" value="P:mannan biosynthetic process"/>
    <property type="evidence" value="ECO:0007669"/>
    <property type="project" value="TreeGrafter"/>
</dbReference>
<protein>
    <recommendedName>
        <fullName evidence="8">Nucleotide-diphospho-sugar transferase domain-containing protein</fullName>
    </recommendedName>
</protein>
<accession>A0A9P6WBR0</accession>
<keyword evidence="4" id="KW-0808">Transferase</keyword>
<evidence type="ECO:0000313" key="6">
    <source>
        <dbReference type="EMBL" id="KAG0669684.1"/>
    </source>
</evidence>
<keyword evidence="7" id="KW-1185">Reference proteome</keyword>
<reference evidence="6 7" key="1">
    <citation type="submission" date="2020-11" db="EMBL/GenBank/DDBJ databases">
        <title>Kefir isolates.</title>
        <authorList>
            <person name="Marcisauskas S."/>
            <person name="Kim Y."/>
            <person name="Blasche S."/>
        </authorList>
    </citation>
    <scope>NUCLEOTIDE SEQUENCE [LARGE SCALE GENOMIC DNA]</scope>
    <source>
        <strain evidence="6 7">OG2</strain>
    </source>
</reference>
<evidence type="ECO:0000256" key="5">
    <source>
        <dbReference type="ARBA" id="ARBA00023034"/>
    </source>
</evidence>
<dbReference type="GO" id="GO:0000026">
    <property type="term" value="F:alpha-1,2-mannosyltransferase activity"/>
    <property type="evidence" value="ECO:0007669"/>
    <property type="project" value="TreeGrafter"/>
</dbReference>
<dbReference type="InterPro" id="IPR022751">
    <property type="entry name" value="Alpha_mannosyltransferase"/>
</dbReference>
<evidence type="ECO:0000313" key="7">
    <source>
        <dbReference type="Proteomes" id="UP000750334"/>
    </source>
</evidence>
<dbReference type="AlphaFoldDB" id="A0A9P6WBR0"/>
<evidence type="ECO:0008006" key="8">
    <source>
        <dbReference type="Google" id="ProtNLM"/>
    </source>
</evidence>
<sequence length="351" mass="41409">MALVLSQFENILFLDADNFAMKNLNHVFDTDIYKETGLVIWPDLWRRFTAPAYYKIAEIPVNLKQRVRYSYDDVLPPSQYTQDLQADFTTEDTKVPFHDLNGTIADPASESGQMMINKRKHFHTLLLALYYNIYGPRWYYNMFSQGTAGEGDKETFISAAHALGIPYYQVRTPLGFDGFHHDVKAYQGLGLMQHDFDQDYKWHQELLKKVHDNIDEYSKFNPKYDVDITYKKDLLQKNGPTKSDMVDVMFLHASFYKFDPRTLYDQDCFKTSKGEHVRGYRNQRRYGGFDFELFNFQALQDKLCNKDPAHRYRNFKYLNEKIDSEEKWNNVCNYIDDHVKYLESTPVSSLS</sequence>
<dbReference type="PANTHER" id="PTHR31646:SF6">
    <property type="entry name" value="ALPHA-1,2-MANNOSYLTRANSFERASE MNN5"/>
    <property type="match status" value="1"/>
</dbReference>
<dbReference type="GO" id="GO:0005794">
    <property type="term" value="C:Golgi apparatus"/>
    <property type="evidence" value="ECO:0007669"/>
    <property type="project" value="UniProtKB-SubCell"/>
</dbReference>
<evidence type="ECO:0000256" key="1">
    <source>
        <dbReference type="ARBA" id="ARBA00004555"/>
    </source>
</evidence>